<dbReference type="STRING" id="354355.SAMN05660816_02977"/>
<evidence type="ECO:0000313" key="5">
    <source>
        <dbReference type="EMBL" id="OQP42789.1"/>
    </source>
</evidence>
<dbReference type="NCBIfam" id="TIGR01730">
    <property type="entry name" value="RND_mfp"/>
    <property type="match status" value="1"/>
</dbReference>
<dbReference type="AlphaFoldDB" id="A0A1V9E9L8"/>
<dbReference type="Gene3D" id="2.40.420.20">
    <property type="match status" value="1"/>
</dbReference>
<feature type="chain" id="PRO_5012912716" evidence="2">
    <location>
        <begin position="24"/>
        <end position="369"/>
    </location>
</feature>
<name>A0A1V9E9L8_9BACT</name>
<dbReference type="OrthoDB" id="9806939at2"/>
<organism evidence="5 6">
    <name type="scientific">Niastella yeongjuensis</name>
    <dbReference type="NCBI Taxonomy" id="354355"/>
    <lineage>
        <taxon>Bacteria</taxon>
        <taxon>Pseudomonadati</taxon>
        <taxon>Bacteroidota</taxon>
        <taxon>Chitinophagia</taxon>
        <taxon>Chitinophagales</taxon>
        <taxon>Chitinophagaceae</taxon>
        <taxon>Niastella</taxon>
    </lineage>
</organism>
<proteinExistence type="inferred from homology"/>
<dbReference type="InterPro" id="IPR058647">
    <property type="entry name" value="BSH_CzcB-like"/>
</dbReference>
<dbReference type="PROSITE" id="PS51257">
    <property type="entry name" value="PROKAR_LIPOPROTEIN"/>
    <property type="match status" value="1"/>
</dbReference>
<dbReference type="InterPro" id="IPR006143">
    <property type="entry name" value="RND_pump_MFP"/>
</dbReference>
<dbReference type="InterPro" id="IPR058792">
    <property type="entry name" value="Beta-barrel_RND_2"/>
</dbReference>
<dbReference type="Proteomes" id="UP000192610">
    <property type="component" value="Unassembled WGS sequence"/>
</dbReference>
<dbReference type="Pfam" id="PF25973">
    <property type="entry name" value="BSH_CzcB"/>
    <property type="match status" value="1"/>
</dbReference>
<dbReference type="SUPFAM" id="SSF111369">
    <property type="entry name" value="HlyD-like secretion proteins"/>
    <property type="match status" value="1"/>
</dbReference>
<dbReference type="Gene3D" id="2.40.30.170">
    <property type="match status" value="1"/>
</dbReference>
<evidence type="ECO:0000259" key="4">
    <source>
        <dbReference type="Pfam" id="PF25973"/>
    </source>
</evidence>
<feature type="domain" description="CusB-like beta-barrel" evidence="3">
    <location>
        <begin position="218"/>
        <end position="290"/>
    </location>
</feature>
<dbReference type="GO" id="GO:1990281">
    <property type="term" value="C:efflux pump complex"/>
    <property type="evidence" value="ECO:0007669"/>
    <property type="project" value="TreeGrafter"/>
</dbReference>
<comment type="similarity">
    <text evidence="1">Belongs to the membrane fusion protein (MFP) (TC 8.A.1) family.</text>
</comment>
<feature type="domain" description="CzcB-like barrel-sandwich hybrid" evidence="4">
    <location>
        <begin position="69"/>
        <end position="210"/>
    </location>
</feature>
<gene>
    <name evidence="5" type="ORF">A4H97_11545</name>
</gene>
<keyword evidence="2" id="KW-0732">Signal</keyword>
<feature type="signal peptide" evidence="2">
    <location>
        <begin position="1"/>
        <end position="23"/>
    </location>
</feature>
<dbReference type="Gene3D" id="2.40.50.100">
    <property type="match status" value="1"/>
</dbReference>
<evidence type="ECO:0000256" key="1">
    <source>
        <dbReference type="ARBA" id="ARBA00009477"/>
    </source>
</evidence>
<evidence type="ECO:0000313" key="6">
    <source>
        <dbReference type="Proteomes" id="UP000192610"/>
    </source>
</evidence>
<dbReference type="Pfam" id="PF25954">
    <property type="entry name" value="Beta-barrel_RND_2"/>
    <property type="match status" value="1"/>
</dbReference>
<accession>A0A1V9E9L8</accession>
<dbReference type="GO" id="GO:0015562">
    <property type="term" value="F:efflux transmembrane transporter activity"/>
    <property type="evidence" value="ECO:0007669"/>
    <property type="project" value="TreeGrafter"/>
</dbReference>
<dbReference type="EMBL" id="LVXG01000056">
    <property type="protein sequence ID" value="OQP42789.1"/>
    <property type="molecule type" value="Genomic_DNA"/>
</dbReference>
<protein>
    <submittedName>
        <fullName evidence="5">Uncharacterized protein</fullName>
    </submittedName>
</protein>
<dbReference type="Gene3D" id="1.10.287.470">
    <property type="entry name" value="Helix hairpin bin"/>
    <property type="match status" value="1"/>
</dbReference>
<comment type="caution">
    <text evidence="5">The sequence shown here is derived from an EMBL/GenBank/DDBJ whole genome shotgun (WGS) entry which is preliminary data.</text>
</comment>
<dbReference type="PANTHER" id="PTHR30469">
    <property type="entry name" value="MULTIDRUG RESISTANCE PROTEIN MDTA"/>
    <property type="match status" value="1"/>
</dbReference>
<evidence type="ECO:0000259" key="3">
    <source>
        <dbReference type="Pfam" id="PF25954"/>
    </source>
</evidence>
<evidence type="ECO:0000256" key="2">
    <source>
        <dbReference type="SAM" id="SignalP"/>
    </source>
</evidence>
<sequence>MNNKSKYRLMKYFIAALGITLLAGCHDDPATPAAAPVNAPDTVPVFVIHDTNVTKNIELPAELLPYEQAALFARVQGYVKDLKVDMGDKVRQGQTLAIIEAPELQTKYAEFQASLQAAKAKYMSSADVYQRLSKAAQAKTPGIVAPVDLERSRNQYLADSASYEASRQLTRSYKEVAGYLVLTAPFDGVVTARNADRGTLVGNNQAILTVQRNNKLRLRVAVPELYVASGAVSKTANFRVDAFPNKLFQAALSRKSESIDPQTRTELWEYVFDNSNRELKTGSFAYVKLGLQRTGNSFILPPTAVVTNQERKFVIRVKEGKATWVDVRSGMSTDKGQEVFGDLNNGDTLVVRATDERKPGSTAWWKVGH</sequence>
<keyword evidence="6" id="KW-1185">Reference proteome</keyword>
<dbReference type="PANTHER" id="PTHR30469:SF37">
    <property type="entry name" value="RAGD PROTEIN"/>
    <property type="match status" value="1"/>
</dbReference>
<reference evidence="6" key="1">
    <citation type="submission" date="2016-04" db="EMBL/GenBank/DDBJ databases">
        <authorList>
            <person name="Chen L."/>
            <person name="Zhuang W."/>
            <person name="Wang G."/>
        </authorList>
    </citation>
    <scope>NUCLEOTIDE SEQUENCE [LARGE SCALE GENOMIC DNA]</scope>
    <source>
        <strain evidence="6">17621</strain>
    </source>
</reference>